<name>A0A221M7K6_9BACI</name>
<dbReference type="PANTHER" id="PTHR31157:SF1">
    <property type="entry name" value="SCP DOMAIN-CONTAINING PROTEIN"/>
    <property type="match status" value="1"/>
</dbReference>
<dbReference type="OrthoDB" id="9783944at2"/>
<dbReference type="CDD" id="cd05379">
    <property type="entry name" value="CAP_bacterial"/>
    <property type="match status" value="1"/>
</dbReference>
<sequence>MLLIILLAFWTRPFWEDSAREFIPEAVSDTFHSAKDFTTQTIDNDFDFDKVRDQATSLYNSVIDSVQEKEQKQVEKPELATPDEQSFSIGNVELGDAKNDVEEMYGAPSRESENEYGVDWSTYHENYQNFMMVAYDEQEVVRGLFTNQDLLSSQFNIALGDTKAVVNDTLGEPEELIRNGLFNYQITSEGEYDVYQIDGNYVTIFYDIHEGNEVTAIQIIDEDLEAAKDSLYTTGSEELKEGFEYQLFDLTNSTRVNHNLPVLEWNEAARETARKHSTDMAENQFFSHTNLQGQSPFDRMEEDEIAFTTAGENLAYGQFSSIFAHQGLMNSLGHRKNILHNGFTELGVGVAFNDNNQPFYTENFFSNQWLY</sequence>
<dbReference type="EMBL" id="CP022437">
    <property type="protein sequence ID" value="ASN03618.1"/>
    <property type="molecule type" value="Genomic_DNA"/>
</dbReference>
<dbReference type="Pfam" id="PF14504">
    <property type="entry name" value="CAP_assoc_N"/>
    <property type="match status" value="1"/>
</dbReference>
<reference evidence="3 4" key="1">
    <citation type="journal article" date="2003" name="Int. J. Syst. Evol. Microbiol.">
        <title>Virgibacillus carmonensis sp. nov., Virgibacillus necropolis sp. nov. and Virgibacillus picturae sp. nov., three novel species isolated from deteriorated mural paintings, transfer of the species of the genus salibacillus to Virgibacillus, as Virgibacillus marismortui comb. nov. and Virgibacillus salexigens comb. nov., and emended description of the genus Virgibacillus.</title>
        <authorList>
            <person name="Heyrman J."/>
            <person name="Logan N.A."/>
            <person name="Busse H.J."/>
            <person name="Balcaen A."/>
            <person name="Lebbe L."/>
            <person name="Rodriguez-Diaz M."/>
            <person name="Swings J."/>
            <person name="De Vos P."/>
        </authorList>
    </citation>
    <scope>NUCLEOTIDE SEQUENCE [LARGE SCALE GENOMIC DNA]</scope>
    <source>
        <strain evidence="3 4">LMG 19488</strain>
    </source>
</reference>
<dbReference type="GO" id="GO:0006508">
    <property type="term" value="P:proteolysis"/>
    <property type="evidence" value="ECO:0007669"/>
    <property type="project" value="UniProtKB-KW"/>
</dbReference>
<dbReference type="KEGG" id="vne:CFK40_00555"/>
<gene>
    <name evidence="3" type="ORF">CFK40_00555</name>
</gene>
<dbReference type="SUPFAM" id="SSF55797">
    <property type="entry name" value="PR-1-like"/>
    <property type="match status" value="1"/>
</dbReference>
<proteinExistence type="predicted"/>
<protein>
    <submittedName>
        <fullName evidence="3">Serine protease</fullName>
    </submittedName>
</protein>
<organism evidence="3 4">
    <name type="scientific">Virgibacillus necropolis</name>
    <dbReference type="NCBI Taxonomy" id="163877"/>
    <lineage>
        <taxon>Bacteria</taxon>
        <taxon>Bacillati</taxon>
        <taxon>Bacillota</taxon>
        <taxon>Bacilli</taxon>
        <taxon>Bacillales</taxon>
        <taxon>Bacillaceae</taxon>
        <taxon>Virgibacillus</taxon>
    </lineage>
</organism>
<dbReference type="Pfam" id="PF00188">
    <property type="entry name" value="CAP"/>
    <property type="match status" value="1"/>
</dbReference>
<feature type="domain" description="CAP-associated" evidence="2">
    <location>
        <begin position="94"/>
        <end position="228"/>
    </location>
</feature>
<dbReference type="InterPro" id="IPR035940">
    <property type="entry name" value="CAP_sf"/>
</dbReference>
<dbReference type="Gene3D" id="3.40.33.10">
    <property type="entry name" value="CAP"/>
    <property type="match status" value="1"/>
</dbReference>
<keyword evidence="4" id="KW-1185">Reference proteome</keyword>
<evidence type="ECO:0000313" key="3">
    <source>
        <dbReference type="EMBL" id="ASN03618.1"/>
    </source>
</evidence>
<dbReference type="Proteomes" id="UP000204391">
    <property type="component" value="Chromosome"/>
</dbReference>
<evidence type="ECO:0000259" key="1">
    <source>
        <dbReference type="Pfam" id="PF00188"/>
    </source>
</evidence>
<dbReference type="PANTHER" id="PTHR31157">
    <property type="entry name" value="SCP DOMAIN-CONTAINING PROTEIN"/>
    <property type="match status" value="1"/>
</dbReference>
<dbReference type="InterPro" id="IPR029410">
    <property type="entry name" value="CAP_assoc"/>
</dbReference>
<feature type="domain" description="SCP" evidence="1">
    <location>
        <begin position="248"/>
        <end position="362"/>
    </location>
</feature>
<accession>A0A221M7K6</accession>
<keyword evidence="3" id="KW-0645">Protease</keyword>
<evidence type="ECO:0000313" key="4">
    <source>
        <dbReference type="Proteomes" id="UP000204391"/>
    </source>
</evidence>
<dbReference type="RefSeq" id="WP_089530192.1">
    <property type="nucleotide sequence ID" value="NZ_CP022437.1"/>
</dbReference>
<dbReference type="InterPro" id="IPR014044">
    <property type="entry name" value="CAP_dom"/>
</dbReference>
<dbReference type="GO" id="GO:0008233">
    <property type="term" value="F:peptidase activity"/>
    <property type="evidence" value="ECO:0007669"/>
    <property type="project" value="UniProtKB-KW"/>
</dbReference>
<dbReference type="AlphaFoldDB" id="A0A221M7K6"/>
<keyword evidence="3" id="KW-0378">Hydrolase</keyword>
<evidence type="ECO:0000259" key="2">
    <source>
        <dbReference type="Pfam" id="PF14504"/>
    </source>
</evidence>